<dbReference type="Pfam" id="PF00135">
    <property type="entry name" value="COesterase"/>
    <property type="match status" value="1"/>
</dbReference>
<dbReference type="EMBL" id="ANPB02000006">
    <property type="protein sequence ID" value="KAF4480719.1"/>
    <property type="molecule type" value="Genomic_DNA"/>
</dbReference>
<evidence type="ECO:0000259" key="2">
    <source>
        <dbReference type="Pfam" id="PF00135"/>
    </source>
</evidence>
<dbReference type="HOGENOM" id="CLU_006586_10_5_1"/>
<dbReference type="OrthoDB" id="408631at2759"/>
<dbReference type="InParanoid" id="L2FVR4"/>
<keyword evidence="5" id="KW-1185">Reference proteome</keyword>
<organism evidence="3">
    <name type="scientific">Colletotrichum fructicola (strain Nara gc5)</name>
    <name type="common">Anthracnose fungus</name>
    <name type="synonym">Colletotrichum gloeosporioides (strain Nara gc5)</name>
    <dbReference type="NCBI Taxonomy" id="1213859"/>
    <lineage>
        <taxon>Eukaryota</taxon>
        <taxon>Fungi</taxon>
        <taxon>Dikarya</taxon>
        <taxon>Ascomycota</taxon>
        <taxon>Pezizomycotina</taxon>
        <taxon>Sordariomycetes</taxon>
        <taxon>Hypocreomycetidae</taxon>
        <taxon>Glomerellales</taxon>
        <taxon>Glomerellaceae</taxon>
        <taxon>Colletotrichum</taxon>
        <taxon>Colletotrichum gloeosporioides species complex</taxon>
    </lineage>
</organism>
<evidence type="ECO:0000313" key="4">
    <source>
        <dbReference type="EMBL" id="KAF4480719.1"/>
    </source>
</evidence>
<dbReference type="PANTHER" id="PTHR11559">
    <property type="entry name" value="CARBOXYLESTERASE"/>
    <property type="match status" value="1"/>
</dbReference>
<dbReference type="InterPro" id="IPR050309">
    <property type="entry name" value="Type-B_Carboxylest/Lipase"/>
</dbReference>
<sequence>MRYSSFIVLQAALATSASALTCNPLQLDWGTWKAAPESTDSLCVYKDVRFASSPTGDLRFAAPEYPPDAKSGKSSVDSPVCVAMTETKCVKNPSKSDSCFPHTFGNPTEDCLFLDIYVPKEATLSQQKVPVIVWFYGGAFVFGSKTQYQKPGKLNFYGGNGIVSPSVSDSPVIFVVPNYRLGAFGWLSGTYMEEHAQPNAGLLDQRAALQFVQDSIGQLNGDKTQVSVWGESAGASSILHHMVVPQESYPPLFQKALLQSPAYQFLWDRKGVLNDTFTRFAEAVAAKTPNCQAANIDCLRSADFAVLTKVNQDLFNEVACEGIFPVGPAVDNKLILDIPTNLFQDAKNVIPLDSVLVSHVDQEIPKSSSSAGFSFIPLPIRQHPTDPSKFDDFLDEFLSGDSYAGIRSSIQAQYPSANYDDQADRARHVIMDSSFLCNTRVVIDGYLSQKKQVWAFDYVFLQKYGRANHASDLVPTFSSSDINYFDLFDCLIKVWAIKGLIAKIISSFVSNTLGPGMISYFVSFSVTGNPNKTPHSQTTWQPAQIIDGKVNNVIQARGELNPFSPIIDEQNTDQICGFWKQVAADITTAYDNSGVSDIEIAPKMEEQATFEEL</sequence>
<keyword evidence="1" id="KW-0732">Signal</keyword>
<evidence type="ECO:0000313" key="5">
    <source>
        <dbReference type="Proteomes" id="UP000011096"/>
    </source>
</evidence>
<dbReference type="EMBL" id="KB020794">
    <property type="protein sequence ID" value="ELA30509.1"/>
    <property type="molecule type" value="Genomic_DNA"/>
</dbReference>
<dbReference type="ESTHER" id="colgn-l2fvr4">
    <property type="family name" value="Fungal_carboxylesterase_lipase"/>
</dbReference>
<reference evidence="4 5" key="2">
    <citation type="submission" date="2012-08" db="EMBL/GenBank/DDBJ databases">
        <authorList>
            <person name="Gan P.H.P."/>
            <person name="Ikeda K."/>
            <person name="Irieda H."/>
            <person name="Narusaka M."/>
            <person name="O'Connell R.J."/>
            <person name="Narusaka Y."/>
            <person name="Takano Y."/>
            <person name="Kubo Y."/>
            <person name="Shirasu K."/>
        </authorList>
    </citation>
    <scope>NUCLEOTIDE SEQUENCE [LARGE SCALE GENOMIC DNA]</scope>
    <source>
        <strain evidence="4 5">Nara gc5</strain>
    </source>
</reference>
<feature type="chain" id="PRO_5033701437" evidence="1">
    <location>
        <begin position="20"/>
        <end position="613"/>
    </location>
</feature>
<dbReference type="InterPro" id="IPR029058">
    <property type="entry name" value="AB_hydrolase_fold"/>
</dbReference>
<proteinExistence type="predicted"/>
<reference evidence="4 5" key="3">
    <citation type="submission" date="2020-04" db="EMBL/GenBank/DDBJ databases">
        <title>Genome sequencing and assembly of multiple isolates from the Colletotrichum gloeosporioides species complex.</title>
        <authorList>
            <person name="Gan P."/>
            <person name="Shirasu K."/>
        </authorList>
    </citation>
    <scope>NUCLEOTIDE SEQUENCE [LARGE SCALE GENOMIC DNA]</scope>
    <source>
        <strain evidence="4 5">Nara gc5</strain>
    </source>
</reference>
<name>L2FVR4_COLFN</name>
<dbReference type="InterPro" id="IPR019819">
    <property type="entry name" value="Carboxylesterase_B_CS"/>
</dbReference>
<protein>
    <submittedName>
        <fullName evidence="3">Carboxylesterase family protein</fullName>
    </submittedName>
    <submittedName>
        <fullName evidence="4">Secreted lipase</fullName>
    </submittedName>
</protein>
<gene>
    <name evidence="3" type="ORF">CGGC5_9252</name>
    <name evidence="4" type="ORF">CGGC5_v010581</name>
</gene>
<feature type="domain" description="Carboxylesterase type B" evidence="2">
    <location>
        <begin position="38"/>
        <end position="547"/>
    </location>
</feature>
<evidence type="ECO:0000256" key="1">
    <source>
        <dbReference type="SAM" id="SignalP"/>
    </source>
</evidence>
<dbReference type="SUPFAM" id="SSF53474">
    <property type="entry name" value="alpha/beta-Hydrolases"/>
    <property type="match status" value="1"/>
</dbReference>
<dbReference type="InterPro" id="IPR002018">
    <property type="entry name" value="CarbesteraseB"/>
</dbReference>
<dbReference type="STRING" id="1213859.L2FVR4"/>
<dbReference type="AlphaFoldDB" id="L2FVR4"/>
<dbReference type="Proteomes" id="UP000011096">
    <property type="component" value="Unassembled WGS sequence"/>
</dbReference>
<dbReference type="PROSITE" id="PS00941">
    <property type="entry name" value="CARBOXYLESTERASE_B_2"/>
    <property type="match status" value="1"/>
</dbReference>
<evidence type="ECO:0000313" key="3">
    <source>
        <dbReference type="EMBL" id="ELA30509.1"/>
    </source>
</evidence>
<reference evidence="3" key="1">
    <citation type="submission" date="2012-08" db="EMBL/GenBank/DDBJ databases">
        <title>Genome analysis of Colletotrichum orbiculare and Colletotrichum fructicola.</title>
        <authorList>
            <person name="Gan P.H.P."/>
            <person name="Ikeda K."/>
            <person name="Irieda H."/>
            <person name="Narusaka M."/>
            <person name="O'Connell R.J."/>
            <person name="Narusaka Y."/>
            <person name="Takano Y."/>
            <person name="Kubo Y."/>
            <person name="Shirasu K."/>
        </authorList>
    </citation>
    <scope>NUCLEOTIDE SEQUENCE</scope>
    <source>
        <strain evidence="3">Nara gc5</strain>
    </source>
</reference>
<dbReference type="Gene3D" id="3.40.50.1820">
    <property type="entry name" value="alpha/beta hydrolase"/>
    <property type="match status" value="1"/>
</dbReference>
<accession>L2FVR4</accession>
<feature type="signal peptide" evidence="1">
    <location>
        <begin position="1"/>
        <end position="19"/>
    </location>
</feature>